<dbReference type="GO" id="GO:0005737">
    <property type="term" value="C:cytoplasm"/>
    <property type="evidence" value="ECO:0007669"/>
    <property type="project" value="UniProtKB-SubCell"/>
</dbReference>
<reference evidence="12 13" key="1">
    <citation type="submission" date="2020-08" db="EMBL/GenBank/DDBJ databases">
        <title>Sequencing the genomes of 1000 actinobacteria strains.</title>
        <authorList>
            <person name="Klenk H.-P."/>
        </authorList>
    </citation>
    <scope>NUCLEOTIDE SEQUENCE [LARGE SCALE GENOMIC DNA]</scope>
    <source>
        <strain evidence="12 13">DSM 17294</strain>
    </source>
</reference>
<keyword evidence="9" id="KW-0963">Cytoplasm</keyword>
<gene>
    <name evidence="9" type="primary">groEL</name>
    <name evidence="9" type="synonym">groL</name>
    <name evidence="12" type="ORF">HDA44_006406</name>
</gene>
<accession>A0A841E239</accession>
<evidence type="ECO:0000256" key="1">
    <source>
        <dbReference type="ARBA" id="ARBA00004191"/>
    </source>
</evidence>
<evidence type="ECO:0000256" key="6">
    <source>
        <dbReference type="ARBA" id="ARBA00023186"/>
    </source>
</evidence>
<dbReference type="GO" id="GO:0042026">
    <property type="term" value="P:protein refolding"/>
    <property type="evidence" value="ECO:0007669"/>
    <property type="project" value="UniProtKB-UniRule"/>
</dbReference>
<feature type="binding site" evidence="9">
    <location>
        <begin position="29"/>
        <end position="32"/>
    </location>
    <ligand>
        <name>ATP</name>
        <dbReference type="ChEBI" id="CHEBI:30616"/>
    </ligand>
</feature>
<sequence>MPKLIAFDEEARRGLERGMNTLADAVKVTLGPKGRNVVLEKKWGAPTITNDGVSIAKEIELEDPYEKIGAELVKEVAKKTDDVAGDGTTTATVLAQALVREGLRNVAAGANPMGLKKGIEKATEAVSEQLLKLAKDVETREQIASTASISAADNQVGQIIAEAMDKVGKEGVITVEESNTFGLELELTEGMRFDKGYISPYFVTDTERMEAVLDDPYILIVNSKISSIKDLVPVLEKVMQTGKPLAIIAEDIEGEALATLVVNKIKGTFKAVAVKAPGFGDRRKAMLVDIAVLTGGEVISEEVGLKLDSVDLELLGQARKIVVTKDETTIVEGEGDADQIAGRVNQIRAEIEKSDSDYDREKLQERLAKLAGGVAVIKVGAATEVELKERKHRIEDAVRNAKAAVEEGIVAGGGVALLQASVAAFEKLELVGDEATGAQIVRQAVEAPLKQIAVNAGLEGGVVVEKVRNLEPGHGLNAATGEYVDLIATGIIDPAKVTRSALQNAASIAALFLTTEAVIADKPEKAAAAPGGAPDMGGMDF</sequence>
<dbReference type="FunFam" id="3.50.7.10:FF:000001">
    <property type="entry name" value="60 kDa chaperonin"/>
    <property type="match status" value="1"/>
</dbReference>
<evidence type="ECO:0000256" key="8">
    <source>
        <dbReference type="ARBA" id="ARBA00025702"/>
    </source>
</evidence>
<dbReference type="NCBIfam" id="NF009487">
    <property type="entry name" value="PRK12849.1"/>
    <property type="match status" value="1"/>
</dbReference>
<dbReference type="SUPFAM" id="SSF54849">
    <property type="entry name" value="GroEL-intermediate domain like"/>
    <property type="match status" value="1"/>
</dbReference>
<dbReference type="Pfam" id="PF00118">
    <property type="entry name" value="Cpn60_TCP1"/>
    <property type="match status" value="1"/>
</dbReference>
<dbReference type="GO" id="GO:0009986">
    <property type="term" value="C:cell surface"/>
    <property type="evidence" value="ECO:0007669"/>
    <property type="project" value="UniProtKB-SubCell"/>
</dbReference>
<dbReference type="NCBIfam" id="TIGR02348">
    <property type="entry name" value="GroEL"/>
    <property type="match status" value="1"/>
</dbReference>
<comment type="caution">
    <text evidence="12">The sequence shown here is derived from an EMBL/GenBank/DDBJ whole genome shotgun (WGS) entry which is preliminary data.</text>
</comment>
<dbReference type="PANTHER" id="PTHR45633">
    <property type="entry name" value="60 KDA HEAT SHOCK PROTEIN, MITOCHONDRIAL"/>
    <property type="match status" value="1"/>
</dbReference>
<comment type="function">
    <text evidence="9 11">Together with its co-chaperonin GroES, plays an essential role in assisting protein folding. The GroEL-GroES system forms a nano-cage that allows encapsulation of the non-native substrate proteins and provides a physical environment optimized to promote and accelerate protein folding.</text>
</comment>
<dbReference type="Gene3D" id="3.50.7.10">
    <property type="entry name" value="GroEL"/>
    <property type="match status" value="1"/>
</dbReference>
<dbReference type="InterPro" id="IPR018370">
    <property type="entry name" value="Chaperonin_Cpn60_CS"/>
</dbReference>
<dbReference type="Gene3D" id="3.30.260.10">
    <property type="entry name" value="TCP-1-like chaperonin intermediate domain"/>
    <property type="match status" value="1"/>
</dbReference>
<dbReference type="Proteomes" id="UP000558997">
    <property type="component" value="Unassembled WGS sequence"/>
</dbReference>
<comment type="subcellular location">
    <subcellularLocation>
        <location evidence="2">Cell surface</location>
    </subcellularLocation>
    <subcellularLocation>
        <location evidence="9">Cytoplasm</location>
    </subcellularLocation>
    <subcellularLocation>
        <location evidence="8">Secreted</location>
        <location evidence="8">Capsule</location>
    </subcellularLocation>
    <subcellularLocation>
        <location evidence="1">Secreted</location>
        <location evidence="1">Cell wall</location>
    </subcellularLocation>
</comment>
<feature type="binding site" evidence="9">
    <location>
        <begin position="86"/>
        <end position="90"/>
    </location>
    <ligand>
        <name>ATP</name>
        <dbReference type="ChEBI" id="CHEBI:30616"/>
    </ligand>
</feature>
<dbReference type="PROSITE" id="PS00296">
    <property type="entry name" value="CHAPERONINS_CPN60"/>
    <property type="match status" value="1"/>
</dbReference>
<dbReference type="NCBIfam" id="NF009488">
    <property type="entry name" value="PRK12850.1"/>
    <property type="match status" value="1"/>
</dbReference>
<feature type="binding site" evidence="9">
    <location>
        <position position="493"/>
    </location>
    <ligand>
        <name>ATP</name>
        <dbReference type="ChEBI" id="CHEBI:30616"/>
    </ligand>
</feature>
<keyword evidence="13" id="KW-1185">Reference proteome</keyword>
<name>A0A841E239_9ACTN</name>
<keyword evidence="5 9" id="KW-0067">ATP-binding</keyword>
<evidence type="ECO:0000256" key="4">
    <source>
        <dbReference type="ARBA" id="ARBA00022741"/>
    </source>
</evidence>
<dbReference type="RefSeq" id="WP_184840775.1">
    <property type="nucleotide sequence ID" value="NZ_BAAAVN010000002.1"/>
</dbReference>
<evidence type="ECO:0000313" key="13">
    <source>
        <dbReference type="Proteomes" id="UP000558997"/>
    </source>
</evidence>
<evidence type="ECO:0000256" key="10">
    <source>
        <dbReference type="RuleBase" id="RU000418"/>
    </source>
</evidence>
<dbReference type="PRINTS" id="PR00298">
    <property type="entry name" value="CHAPERONIN60"/>
</dbReference>
<comment type="subunit">
    <text evidence="9 11">Forms a cylinder of 14 subunits composed of two heptameric rings stacked back-to-back. Interacts with the co-chaperonin GroES.</text>
</comment>
<feature type="binding site" evidence="9">
    <location>
        <position position="413"/>
    </location>
    <ligand>
        <name>ATP</name>
        <dbReference type="ChEBI" id="CHEBI:30616"/>
    </ligand>
</feature>
<dbReference type="EMBL" id="JACHNF010000001">
    <property type="protein sequence ID" value="MBB5983065.1"/>
    <property type="molecule type" value="Genomic_DNA"/>
</dbReference>
<dbReference type="GO" id="GO:0051082">
    <property type="term" value="F:unfolded protein binding"/>
    <property type="evidence" value="ECO:0007669"/>
    <property type="project" value="UniProtKB-UniRule"/>
</dbReference>
<dbReference type="InterPro" id="IPR027410">
    <property type="entry name" value="TCP-1-like_intermed_sf"/>
</dbReference>
<dbReference type="GO" id="GO:0042603">
    <property type="term" value="C:capsule"/>
    <property type="evidence" value="ECO:0007669"/>
    <property type="project" value="UniProtKB-SubCell"/>
</dbReference>
<dbReference type="CDD" id="cd03344">
    <property type="entry name" value="GroEL"/>
    <property type="match status" value="1"/>
</dbReference>
<dbReference type="GO" id="GO:0009408">
    <property type="term" value="P:response to heat"/>
    <property type="evidence" value="ECO:0007669"/>
    <property type="project" value="UniProtKB-ARBA"/>
</dbReference>
<dbReference type="InterPro" id="IPR027409">
    <property type="entry name" value="GroEL-like_apical_dom_sf"/>
</dbReference>
<keyword evidence="7 9" id="KW-0413">Isomerase</keyword>
<dbReference type="GO" id="GO:0005524">
    <property type="term" value="F:ATP binding"/>
    <property type="evidence" value="ECO:0007669"/>
    <property type="project" value="UniProtKB-UniRule"/>
</dbReference>
<evidence type="ECO:0000256" key="5">
    <source>
        <dbReference type="ARBA" id="ARBA00022840"/>
    </source>
</evidence>
<dbReference type="NCBIfam" id="NF009489">
    <property type="entry name" value="PRK12851.1"/>
    <property type="match status" value="1"/>
</dbReference>
<dbReference type="HAMAP" id="MF_00600">
    <property type="entry name" value="CH60"/>
    <property type="match status" value="1"/>
</dbReference>
<evidence type="ECO:0000313" key="12">
    <source>
        <dbReference type="EMBL" id="MBB5983065.1"/>
    </source>
</evidence>
<proteinExistence type="inferred from homology"/>
<dbReference type="GO" id="GO:0016853">
    <property type="term" value="F:isomerase activity"/>
    <property type="evidence" value="ECO:0007669"/>
    <property type="project" value="UniProtKB-KW"/>
</dbReference>
<feature type="binding site" evidence="9">
    <location>
        <begin position="477"/>
        <end position="479"/>
    </location>
    <ligand>
        <name>ATP</name>
        <dbReference type="ChEBI" id="CHEBI:30616"/>
    </ligand>
</feature>
<comment type="similarity">
    <text evidence="3 9 10">Belongs to the chaperonin (HSP60) family.</text>
</comment>
<keyword evidence="4 9" id="KW-0547">Nucleotide-binding</keyword>
<evidence type="ECO:0000256" key="11">
    <source>
        <dbReference type="RuleBase" id="RU000419"/>
    </source>
</evidence>
<evidence type="ECO:0000256" key="9">
    <source>
        <dbReference type="HAMAP-Rule" id="MF_00600"/>
    </source>
</evidence>
<evidence type="ECO:0000256" key="7">
    <source>
        <dbReference type="ARBA" id="ARBA00023235"/>
    </source>
</evidence>
<evidence type="ECO:0000256" key="3">
    <source>
        <dbReference type="ARBA" id="ARBA00006607"/>
    </source>
</evidence>
<dbReference type="SUPFAM" id="SSF52029">
    <property type="entry name" value="GroEL apical domain-like"/>
    <property type="match status" value="1"/>
</dbReference>
<dbReference type="InterPro" id="IPR027413">
    <property type="entry name" value="GROEL-like_equatorial_sf"/>
</dbReference>
<dbReference type="GO" id="GO:0140662">
    <property type="term" value="F:ATP-dependent protein folding chaperone"/>
    <property type="evidence" value="ECO:0007669"/>
    <property type="project" value="InterPro"/>
</dbReference>
<dbReference type="NCBIfam" id="NF000592">
    <property type="entry name" value="PRK00013.1"/>
    <property type="match status" value="1"/>
</dbReference>
<protein>
    <recommendedName>
        <fullName evidence="9">Chaperonin GroEL</fullName>
        <ecNumber evidence="9">5.6.1.7</ecNumber>
    </recommendedName>
    <alternativeName>
        <fullName evidence="9">60 kDa chaperonin</fullName>
    </alternativeName>
    <alternativeName>
        <fullName evidence="9">Chaperonin-60</fullName>
        <shortName evidence="9">Cpn60</shortName>
    </alternativeName>
</protein>
<dbReference type="SUPFAM" id="SSF48592">
    <property type="entry name" value="GroEL equatorial domain-like"/>
    <property type="match status" value="1"/>
</dbReference>
<dbReference type="Gene3D" id="1.10.560.10">
    <property type="entry name" value="GroEL-like equatorial domain"/>
    <property type="match status" value="1"/>
</dbReference>
<dbReference type="AlphaFoldDB" id="A0A841E239"/>
<comment type="caution">
    <text evidence="9">Lacks conserved residue(s) required for the propagation of feature annotation.</text>
</comment>
<evidence type="ECO:0000256" key="2">
    <source>
        <dbReference type="ARBA" id="ARBA00004241"/>
    </source>
</evidence>
<organism evidence="12 13">
    <name type="scientific">Kribbella solani</name>
    <dbReference type="NCBI Taxonomy" id="236067"/>
    <lineage>
        <taxon>Bacteria</taxon>
        <taxon>Bacillati</taxon>
        <taxon>Actinomycetota</taxon>
        <taxon>Actinomycetes</taxon>
        <taxon>Propionibacteriales</taxon>
        <taxon>Kribbellaceae</taxon>
        <taxon>Kribbella</taxon>
    </lineage>
</organism>
<dbReference type="InterPro" id="IPR002423">
    <property type="entry name" value="Cpn60/GroEL/TCP-1"/>
</dbReference>
<dbReference type="InterPro" id="IPR001844">
    <property type="entry name" value="Cpn60/GroEL"/>
</dbReference>
<keyword evidence="6 9" id="KW-0143">Chaperone</keyword>
<dbReference type="EC" id="5.6.1.7" evidence="9"/>